<dbReference type="PANTHER" id="PTHR30012">
    <property type="entry name" value="GENERAL SECRETION PATHWAY PROTEIN"/>
    <property type="match status" value="1"/>
</dbReference>
<evidence type="ECO:0000313" key="9">
    <source>
        <dbReference type="EMBL" id="RRD29818.1"/>
    </source>
</evidence>
<gene>
    <name evidence="9" type="ORF">EII38_09265</name>
</gene>
<dbReference type="EMBL" id="RQZA01000012">
    <property type="protein sequence ID" value="RRD29818.1"/>
    <property type="molecule type" value="Genomic_DNA"/>
</dbReference>
<dbReference type="AlphaFoldDB" id="A0A3P1V7P4"/>
<dbReference type="STRING" id="1123309.GCA_000377005_00198"/>
<organism evidence="9 10">
    <name type="scientific">Streptococcus minor</name>
    <dbReference type="NCBI Taxonomy" id="229549"/>
    <lineage>
        <taxon>Bacteria</taxon>
        <taxon>Bacillati</taxon>
        <taxon>Bacillota</taxon>
        <taxon>Bacilli</taxon>
        <taxon>Lactobacillales</taxon>
        <taxon>Streptococcaceae</taxon>
        <taxon>Streptococcus</taxon>
    </lineage>
</organism>
<dbReference type="NCBIfam" id="NF041012">
    <property type="entry name" value="T4P_ComGB"/>
    <property type="match status" value="1"/>
</dbReference>
<evidence type="ECO:0000256" key="4">
    <source>
        <dbReference type="ARBA" id="ARBA00022692"/>
    </source>
</evidence>
<dbReference type="RefSeq" id="WP_124777894.1">
    <property type="nucleotide sequence ID" value="NZ_RQZA01000012.1"/>
</dbReference>
<dbReference type="InterPro" id="IPR003004">
    <property type="entry name" value="GspF/PilC"/>
</dbReference>
<keyword evidence="10" id="KW-1185">Reference proteome</keyword>
<feature type="transmembrane region" description="Helical" evidence="7">
    <location>
        <begin position="316"/>
        <end position="337"/>
    </location>
</feature>
<comment type="caution">
    <text evidence="9">The sequence shown here is derived from an EMBL/GenBank/DDBJ whole genome shotgun (WGS) entry which is preliminary data.</text>
</comment>
<evidence type="ECO:0000259" key="8">
    <source>
        <dbReference type="Pfam" id="PF00482"/>
    </source>
</evidence>
<protein>
    <submittedName>
        <fullName evidence="9">Type II secretion system F family protein</fullName>
    </submittedName>
</protein>
<dbReference type="PRINTS" id="PR00812">
    <property type="entry name" value="BCTERIALGSPF"/>
</dbReference>
<accession>A0A3P1V7P4</accession>
<evidence type="ECO:0000256" key="5">
    <source>
        <dbReference type="ARBA" id="ARBA00022989"/>
    </source>
</evidence>
<feature type="domain" description="Type II secretion system protein GspF" evidence="8">
    <location>
        <begin position="215"/>
        <end position="335"/>
    </location>
</feature>
<comment type="subcellular location">
    <subcellularLocation>
        <location evidence="1">Cell membrane</location>
        <topology evidence="1">Multi-pass membrane protein</topology>
    </subcellularLocation>
</comment>
<keyword evidence="5 7" id="KW-1133">Transmembrane helix</keyword>
<dbReference type="InterPro" id="IPR042094">
    <property type="entry name" value="T2SS_GspF_sf"/>
</dbReference>
<dbReference type="InterPro" id="IPR018076">
    <property type="entry name" value="T2SS_GspF_dom"/>
</dbReference>
<comment type="similarity">
    <text evidence="2">Belongs to the GSP F family.</text>
</comment>
<dbReference type="Proteomes" id="UP000281771">
    <property type="component" value="Unassembled WGS sequence"/>
</dbReference>
<reference evidence="9 10" key="1">
    <citation type="submission" date="2018-11" db="EMBL/GenBank/DDBJ databases">
        <title>Genomes From Bacteria Associated with the Canine Oral Cavity: a Test Case for Automated Genome-Based Taxonomic Assignment.</title>
        <authorList>
            <person name="Coil D.A."/>
            <person name="Jospin G."/>
            <person name="Darling A.E."/>
            <person name="Wallis C."/>
            <person name="Davis I.J."/>
            <person name="Harris S."/>
            <person name="Eisen J.A."/>
            <person name="Holcombe L.J."/>
            <person name="O'Flynn C."/>
        </authorList>
    </citation>
    <scope>NUCLEOTIDE SEQUENCE [LARGE SCALE GENOMIC DNA]</scope>
    <source>
        <strain evidence="9 10">OH4621_COT-116</strain>
    </source>
</reference>
<feature type="domain" description="Type II secretion system protein GspF" evidence="8">
    <location>
        <begin position="29"/>
        <end position="147"/>
    </location>
</feature>
<evidence type="ECO:0000256" key="2">
    <source>
        <dbReference type="ARBA" id="ARBA00005745"/>
    </source>
</evidence>
<feature type="transmembrane region" description="Helical" evidence="7">
    <location>
        <begin position="161"/>
        <end position="184"/>
    </location>
</feature>
<proteinExistence type="inferred from homology"/>
<dbReference type="Pfam" id="PF00482">
    <property type="entry name" value="T2SSF"/>
    <property type="match status" value="2"/>
</dbReference>
<evidence type="ECO:0000256" key="1">
    <source>
        <dbReference type="ARBA" id="ARBA00004651"/>
    </source>
</evidence>
<dbReference type="GO" id="GO:0005886">
    <property type="term" value="C:plasma membrane"/>
    <property type="evidence" value="ECO:0007669"/>
    <property type="project" value="UniProtKB-SubCell"/>
</dbReference>
<feature type="transmembrane region" description="Helical" evidence="7">
    <location>
        <begin position="120"/>
        <end position="141"/>
    </location>
</feature>
<name>A0A3P1V7P4_9STRE</name>
<evidence type="ECO:0000256" key="7">
    <source>
        <dbReference type="SAM" id="Phobius"/>
    </source>
</evidence>
<evidence type="ECO:0000256" key="6">
    <source>
        <dbReference type="ARBA" id="ARBA00023136"/>
    </source>
</evidence>
<evidence type="ECO:0000256" key="3">
    <source>
        <dbReference type="ARBA" id="ARBA00022475"/>
    </source>
</evidence>
<evidence type="ECO:0000313" key="10">
    <source>
        <dbReference type="Proteomes" id="UP000281771"/>
    </source>
</evidence>
<keyword evidence="3" id="KW-1003">Cell membrane</keyword>
<keyword evidence="4 7" id="KW-0812">Transmembrane</keyword>
<sequence>MISFLRTDISIFGRQKPKKLSILGQRKVIQLFNNLFASGFHLSEIVDFLKRSHLLADSYITVLRQGLMAGKPFSALLSDLAFSDAVVTQISLAEIHGNTALSLRHIEDYLTKMAQVRKKLIEVATYPVILLGFLMVIMLGLKNYLLPQLEEGNVATILVNHFPQIFLGALFFLACIVLISIIWMQQTSKVTVARVLSRMPFLGTYVKIYLTAYYAREWGNLIGQGLELGQIVDIMQEQKSALFQEIGRDLAQSLTNGQSFCDQILTYPFFRRELSLIIEYGQAKSKLGAELSLYADECWEEFFTRVNRAMQLIQPLIFLFVALMIVLIYAAMLLPIYQNMEI</sequence>
<keyword evidence="6 7" id="KW-0472">Membrane</keyword>
<dbReference type="InterPro" id="IPR047692">
    <property type="entry name" value="T4P_ComGB"/>
</dbReference>
<dbReference type="Gene3D" id="1.20.81.30">
    <property type="entry name" value="Type II secretion system (T2SS), domain F"/>
    <property type="match status" value="2"/>
</dbReference>
<dbReference type="PANTHER" id="PTHR30012:SF0">
    <property type="entry name" value="TYPE II SECRETION SYSTEM PROTEIN F-RELATED"/>
    <property type="match status" value="1"/>
</dbReference>